<reference evidence="4" key="1">
    <citation type="submission" date="2023-01" db="EMBL/GenBank/DDBJ databases">
        <title>Genome assembly of the deep-sea coral Lophelia pertusa.</title>
        <authorList>
            <person name="Herrera S."/>
            <person name="Cordes E."/>
        </authorList>
    </citation>
    <scope>NUCLEOTIDE SEQUENCE</scope>
    <source>
        <strain evidence="4">USNM1676648</strain>
        <tissue evidence="4">Polyp</tissue>
    </source>
</reference>
<feature type="domain" description="SEFIR" evidence="3">
    <location>
        <begin position="279"/>
        <end position="424"/>
    </location>
</feature>
<comment type="caution">
    <text evidence="4">The sequence shown here is derived from an EMBL/GenBank/DDBJ whole genome shotgun (WGS) entry which is preliminary data.</text>
</comment>
<keyword evidence="1" id="KW-1133">Transmembrane helix</keyword>
<protein>
    <recommendedName>
        <fullName evidence="3">SEFIR domain-containing protein</fullName>
    </recommendedName>
</protein>
<feature type="chain" id="PRO_5040931925" description="SEFIR domain-containing protein" evidence="2">
    <location>
        <begin position="25"/>
        <end position="441"/>
    </location>
</feature>
<proteinExistence type="predicted"/>
<dbReference type="EMBL" id="MU825909">
    <property type="protein sequence ID" value="KAJ7382991.1"/>
    <property type="molecule type" value="Genomic_DNA"/>
</dbReference>
<sequence>MACFSRQFTVSLLVVIINLLRTECVGTRAARKGLIFGEGSNSTRECSRHCRSILKDQEKRTSITFEKCMQDCKHGRSLKEKEDDHAPPKFRMQRSIEETQKCLGLSDRSAVSPSFAEIIKVEFKSIASDKHSYKVFWKPLKKLRFDLYNWTHYSLLYEFENNQSPDGKMKCVLVPRNATNWTLTDHAANFKPDVLHYAVVSFPFRGTYDGFELSYFDPLRPTFIPTFIPVFEKKKESAATKAVAWAPIAGGSVAGVVLLIILLMAIMWRRSGLCPSNYLELYYSCYYPENDAFRDDVASIVNKFRENGYDVIMDAMVSSEISSQGPTRWAENQIRRAKKVLVFLSPSLLKLACVDGCGGIQSQDINRVWIELEVLRDLYTQTLSAAKMVCITLPDVPVTSPDLPRPVWCKVNYKWPEDFKEILKRLNDRPSILPGERILHS</sequence>
<evidence type="ECO:0000313" key="4">
    <source>
        <dbReference type="EMBL" id="KAJ7382991.1"/>
    </source>
</evidence>
<keyword evidence="1" id="KW-0812">Transmembrane</keyword>
<accession>A0A9X0D196</accession>
<keyword evidence="1" id="KW-0472">Membrane</keyword>
<dbReference type="Proteomes" id="UP001163046">
    <property type="component" value="Unassembled WGS sequence"/>
</dbReference>
<dbReference type="AlphaFoldDB" id="A0A9X0D196"/>
<organism evidence="4 5">
    <name type="scientific">Desmophyllum pertusum</name>
    <dbReference type="NCBI Taxonomy" id="174260"/>
    <lineage>
        <taxon>Eukaryota</taxon>
        <taxon>Metazoa</taxon>
        <taxon>Cnidaria</taxon>
        <taxon>Anthozoa</taxon>
        <taxon>Hexacorallia</taxon>
        <taxon>Scleractinia</taxon>
        <taxon>Caryophylliina</taxon>
        <taxon>Caryophylliidae</taxon>
        <taxon>Desmophyllum</taxon>
    </lineage>
</organism>
<dbReference type="InterPro" id="IPR013568">
    <property type="entry name" value="SEFIR_dom"/>
</dbReference>
<gene>
    <name evidence="4" type="ORF">OS493_031493</name>
</gene>
<name>A0A9X0D196_9CNID</name>
<evidence type="ECO:0000313" key="5">
    <source>
        <dbReference type="Proteomes" id="UP001163046"/>
    </source>
</evidence>
<dbReference type="Pfam" id="PF08357">
    <property type="entry name" value="SEFIR"/>
    <property type="match status" value="1"/>
</dbReference>
<evidence type="ECO:0000259" key="3">
    <source>
        <dbReference type="PROSITE" id="PS51534"/>
    </source>
</evidence>
<evidence type="ECO:0000256" key="1">
    <source>
        <dbReference type="SAM" id="Phobius"/>
    </source>
</evidence>
<keyword evidence="5" id="KW-1185">Reference proteome</keyword>
<dbReference type="PROSITE" id="PS51534">
    <property type="entry name" value="SEFIR"/>
    <property type="match status" value="1"/>
</dbReference>
<dbReference type="Gene3D" id="3.40.50.11530">
    <property type="match status" value="1"/>
</dbReference>
<keyword evidence="2" id="KW-0732">Signal</keyword>
<feature type="signal peptide" evidence="2">
    <location>
        <begin position="1"/>
        <end position="24"/>
    </location>
</feature>
<evidence type="ECO:0000256" key="2">
    <source>
        <dbReference type="SAM" id="SignalP"/>
    </source>
</evidence>
<dbReference type="OrthoDB" id="5988182at2759"/>
<feature type="transmembrane region" description="Helical" evidence="1">
    <location>
        <begin position="244"/>
        <end position="268"/>
    </location>
</feature>